<dbReference type="EMBL" id="FTNM01000003">
    <property type="protein sequence ID" value="SIR13276.1"/>
    <property type="molecule type" value="Genomic_DNA"/>
</dbReference>
<dbReference type="NCBIfam" id="TIGR03519">
    <property type="entry name" value="T9SS_PorP_fam"/>
    <property type="match status" value="1"/>
</dbReference>
<reference evidence="3" key="1">
    <citation type="submission" date="2017-01" db="EMBL/GenBank/DDBJ databases">
        <authorList>
            <person name="Varghese N."/>
            <person name="Submissions S."/>
        </authorList>
    </citation>
    <scope>NUCLEOTIDE SEQUENCE [LARGE SCALE GENOMIC DNA]</scope>
    <source>
        <strain evidence="3">DM9</strain>
    </source>
</reference>
<sequence length="331" mass="37686">MKKLILSILFVASALGVSAQNRKHIANFQLFQQYYNPSLTGYEGSMLKGFHRNQWTGFEGAPRTYFASAELDLADLTAWRKSDMLRTRQDDYYNRQVGAKHAFGLSVLQDEFGPFSESQVQLGYASRVRLSERLSLRWGGAIVYNAQRLDGNRLTVDNESDPEFQGVLGQRLRQGKLDLNLGWTLTADNFYIGYAMQDVTKGGIVSGGDEFLQDLYTRKHLVQAGYRTAISDEFGLVANAMFQYDNKLKESAELQLKAIFQNMVWLGGSYRQDLAWSATAGLRLDQFRIGYAYEIPIQNARHVSRSTNEISLTYNLIPVKYPKYGRQITIW</sequence>
<dbReference type="Proteomes" id="UP000185924">
    <property type="component" value="Unassembled WGS sequence"/>
</dbReference>
<evidence type="ECO:0000256" key="1">
    <source>
        <dbReference type="SAM" id="SignalP"/>
    </source>
</evidence>
<organism evidence="2 3">
    <name type="scientific">Pontibacter lucknowensis</name>
    <dbReference type="NCBI Taxonomy" id="1077936"/>
    <lineage>
        <taxon>Bacteria</taxon>
        <taxon>Pseudomonadati</taxon>
        <taxon>Bacteroidota</taxon>
        <taxon>Cytophagia</taxon>
        <taxon>Cytophagales</taxon>
        <taxon>Hymenobacteraceae</taxon>
        <taxon>Pontibacter</taxon>
    </lineage>
</organism>
<feature type="signal peptide" evidence="1">
    <location>
        <begin position="1"/>
        <end position="19"/>
    </location>
</feature>
<dbReference type="AlphaFoldDB" id="A0A1N6YFJ6"/>
<dbReference type="RefSeq" id="WP_076422325.1">
    <property type="nucleotide sequence ID" value="NZ_FTNM01000003.1"/>
</dbReference>
<keyword evidence="1" id="KW-0732">Signal</keyword>
<feature type="chain" id="PRO_5012907461" evidence="1">
    <location>
        <begin position="20"/>
        <end position="331"/>
    </location>
</feature>
<evidence type="ECO:0000313" key="2">
    <source>
        <dbReference type="EMBL" id="SIR13276.1"/>
    </source>
</evidence>
<protein>
    <submittedName>
        <fullName evidence="2">Type IX secretion system membrane protein, PorP/SprF family</fullName>
    </submittedName>
</protein>
<name>A0A1N6YFJ6_9BACT</name>
<dbReference type="InterPro" id="IPR019861">
    <property type="entry name" value="PorP/SprF_Bacteroidetes"/>
</dbReference>
<evidence type="ECO:0000313" key="3">
    <source>
        <dbReference type="Proteomes" id="UP000185924"/>
    </source>
</evidence>
<accession>A0A1N6YFJ6</accession>
<keyword evidence="3" id="KW-1185">Reference proteome</keyword>
<dbReference type="Pfam" id="PF11751">
    <property type="entry name" value="PorP_SprF"/>
    <property type="match status" value="1"/>
</dbReference>
<proteinExistence type="predicted"/>
<gene>
    <name evidence="2" type="ORF">SAMN05421545_2461</name>
</gene>
<dbReference type="STRING" id="1077936.SAMN05421545_2461"/>
<dbReference type="OrthoDB" id="978914at2"/>